<comment type="caution">
    <text evidence="11">The sequence shown here is derived from an EMBL/GenBank/DDBJ whole genome shotgun (WGS) entry which is preliminary data.</text>
</comment>
<dbReference type="EMBL" id="MKIR01000001">
    <property type="protein sequence ID" value="OFI50539.1"/>
    <property type="molecule type" value="Genomic_DNA"/>
</dbReference>
<keyword evidence="3 10" id="KW-0819">tRNA processing</keyword>
<dbReference type="Proteomes" id="UP000178622">
    <property type="component" value="Unassembled WGS sequence"/>
</dbReference>
<dbReference type="GO" id="GO:0008270">
    <property type="term" value="F:zinc ion binding"/>
    <property type="evidence" value="ECO:0007669"/>
    <property type="project" value="UniProtKB-UniRule"/>
</dbReference>
<dbReference type="InterPro" id="IPR013471">
    <property type="entry name" value="RNase_Z/BN"/>
</dbReference>
<evidence type="ECO:0000256" key="2">
    <source>
        <dbReference type="ARBA" id="ARBA00012477"/>
    </source>
</evidence>
<dbReference type="RefSeq" id="WP_070791377.1">
    <property type="nucleotide sequence ID" value="NZ_MKIR01000001.1"/>
</dbReference>
<dbReference type="HAMAP" id="MF_01818">
    <property type="entry name" value="RNase_Z_BN"/>
    <property type="match status" value="1"/>
</dbReference>
<evidence type="ECO:0000256" key="8">
    <source>
        <dbReference type="ARBA" id="ARBA00022833"/>
    </source>
</evidence>
<evidence type="ECO:0000256" key="3">
    <source>
        <dbReference type="ARBA" id="ARBA00022694"/>
    </source>
</evidence>
<dbReference type="EC" id="3.1.26.11" evidence="2 10"/>
<dbReference type="PANTHER" id="PTHR46018:SF2">
    <property type="entry name" value="ZINC PHOSPHODIESTERASE ELAC PROTEIN 1"/>
    <property type="match status" value="1"/>
</dbReference>
<feature type="binding site" evidence="10">
    <location>
        <position position="67"/>
    </location>
    <ligand>
        <name>Zn(2+)</name>
        <dbReference type="ChEBI" id="CHEBI:29105"/>
        <label>2</label>
        <note>catalytic</note>
    </ligand>
</feature>
<dbReference type="OrthoDB" id="9800940at2"/>
<keyword evidence="5 10" id="KW-0479">Metal-binding</keyword>
<sequence>MELQFLGTGAGMPSKQRNVTSIVLKLLDERNEIWMFDCGEATQHQILNTTIKPRKINKIFITHMHGDHIYGLPGFLSSRGFLSGDEQVELDLYGPVGIKDYVLTSLKLSATRLPYRINFHELTVEDTGMIFEDATFQVYMDVLDHGIISYGYRVVEKDKVGELNAQALRDAGVPFGPLFGKIKNGQDVTLDDGRVIVASDFIGSDKPGKVVTILGDTRRTDNTIRLAIGSDVLVHEATYEAKEAKIARNHAHSTTKQAAEIAIAAQVKMLLLTHISARYVGPEAWRLEEEAKKIFPNSHVVRDFEEVEIK</sequence>
<dbReference type="AlphaFoldDB" id="A0A1E8GQN7"/>
<feature type="binding site" evidence="10">
    <location>
        <position position="274"/>
    </location>
    <ligand>
        <name>Zn(2+)</name>
        <dbReference type="ChEBI" id="CHEBI:29105"/>
        <label>2</label>
        <note>catalytic</note>
    </ligand>
</feature>
<dbReference type="SUPFAM" id="SSF56281">
    <property type="entry name" value="Metallo-hydrolase/oxidoreductase"/>
    <property type="match status" value="1"/>
</dbReference>
<keyword evidence="4 10" id="KW-0540">Nuclease</keyword>
<feature type="binding site" evidence="10">
    <location>
        <position position="65"/>
    </location>
    <ligand>
        <name>Zn(2+)</name>
        <dbReference type="ChEBI" id="CHEBI:29105"/>
        <label>1</label>
        <note>catalytic</note>
    </ligand>
</feature>
<feature type="binding site" evidence="10">
    <location>
        <position position="216"/>
    </location>
    <ligand>
        <name>Zn(2+)</name>
        <dbReference type="ChEBI" id="CHEBI:29105"/>
        <label>1</label>
        <note>catalytic</note>
    </ligand>
</feature>
<evidence type="ECO:0000256" key="7">
    <source>
        <dbReference type="ARBA" id="ARBA00022801"/>
    </source>
</evidence>
<dbReference type="Pfam" id="PF23023">
    <property type="entry name" value="Anti-Pycsar_Apyc1"/>
    <property type="match status" value="1"/>
</dbReference>
<comment type="cofactor">
    <cofactor evidence="10">
        <name>Zn(2+)</name>
        <dbReference type="ChEBI" id="CHEBI:29105"/>
    </cofactor>
    <text evidence="10">Binds 2 Zn(2+) ions.</text>
</comment>
<feature type="binding site" evidence="10">
    <location>
        <position position="145"/>
    </location>
    <ligand>
        <name>Zn(2+)</name>
        <dbReference type="ChEBI" id="CHEBI:29105"/>
        <label>1</label>
        <note>catalytic</note>
    </ligand>
</feature>
<keyword evidence="8 10" id="KW-0862">Zinc</keyword>
<evidence type="ECO:0000313" key="11">
    <source>
        <dbReference type="EMBL" id="OFI50539.1"/>
    </source>
</evidence>
<evidence type="ECO:0000256" key="10">
    <source>
        <dbReference type="HAMAP-Rule" id="MF_01818"/>
    </source>
</evidence>
<keyword evidence="6 10" id="KW-0255">Endonuclease</keyword>
<dbReference type="CDD" id="cd07717">
    <property type="entry name" value="RNaseZ_ZiPD-like_MBL-fold"/>
    <property type="match status" value="1"/>
</dbReference>
<dbReference type="NCBIfam" id="NF000801">
    <property type="entry name" value="PRK00055.1-3"/>
    <property type="match status" value="1"/>
</dbReference>
<reference evidence="12" key="1">
    <citation type="submission" date="2016-09" db="EMBL/GenBank/DDBJ databases">
        <title>Draft genome sequence of a novel species of the family Streptococcaceae isolated from flowers.</title>
        <authorList>
            <person name="Chuah L.-O."/>
            <person name="Yap K.-P."/>
            <person name="Thong K.L."/>
            <person name="Liong M.T."/>
            <person name="Ahmad R."/>
            <person name="Rusul G."/>
        </authorList>
    </citation>
    <scope>NUCLEOTIDE SEQUENCE [LARGE SCALE GENOMIC DNA]</scope>
    <source>
        <strain evidence="12">DF1</strain>
    </source>
</reference>
<evidence type="ECO:0000313" key="12">
    <source>
        <dbReference type="Proteomes" id="UP000178622"/>
    </source>
</evidence>
<comment type="subunit">
    <text evidence="1 10">Homodimer.</text>
</comment>
<comment type="function">
    <text evidence="9 10">Zinc phosphodiesterase, which displays some tRNA 3'-processing endonuclease activity. Probably involved in tRNA maturation, by removing a 3'-trailer from precursor tRNA.</text>
</comment>
<gene>
    <name evidence="10" type="primary">rnz</name>
    <name evidence="11" type="ORF">BG261_01295</name>
</gene>
<evidence type="ECO:0000256" key="1">
    <source>
        <dbReference type="ARBA" id="ARBA00011738"/>
    </source>
</evidence>
<keyword evidence="7 10" id="KW-0378">Hydrolase</keyword>
<dbReference type="InterPro" id="IPR036866">
    <property type="entry name" value="RibonucZ/Hydroxyglut_hydro"/>
</dbReference>
<dbReference type="PANTHER" id="PTHR46018">
    <property type="entry name" value="ZINC PHOSPHODIESTERASE ELAC PROTEIN 1"/>
    <property type="match status" value="1"/>
</dbReference>
<dbReference type="GO" id="GO:0042781">
    <property type="term" value="F:3'-tRNA processing endoribonuclease activity"/>
    <property type="evidence" value="ECO:0007669"/>
    <property type="project" value="UniProtKB-UniRule"/>
</dbReference>
<comment type="similarity">
    <text evidence="10">Belongs to the RNase Z family.</text>
</comment>
<protein>
    <recommendedName>
        <fullName evidence="2 10">Ribonuclease Z</fullName>
        <shortName evidence="10">RNase Z</shortName>
        <ecNumber evidence="2 10">3.1.26.11</ecNumber>
    </recommendedName>
    <alternativeName>
        <fullName evidence="10">tRNA 3 endonuclease</fullName>
    </alternativeName>
    <alternativeName>
        <fullName evidence="10">tRNase Z</fullName>
    </alternativeName>
</protein>
<dbReference type="Gene3D" id="3.60.15.10">
    <property type="entry name" value="Ribonuclease Z/Hydroxyacylglutathione hydrolase-like"/>
    <property type="match status" value="1"/>
</dbReference>
<organism evidence="11 12">
    <name type="scientific">Floricoccus tropicus</name>
    <dbReference type="NCBI Taxonomy" id="1859473"/>
    <lineage>
        <taxon>Bacteria</taxon>
        <taxon>Bacillati</taxon>
        <taxon>Bacillota</taxon>
        <taxon>Bacilli</taxon>
        <taxon>Lactobacillales</taxon>
        <taxon>Streptococcaceae</taxon>
        <taxon>Floricoccus</taxon>
    </lineage>
</organism>
<dbReference type="GO" id="GO:0042802">
    <property type="term" value="F:identical protein binding"/>
    <property type="evidence" value="ECO:0007669"/>
    <property type="project" value="UniProtKB-ARBA"/>
</dbReference>
<dbReference type="FunFam" id="3.60.15.10:FF:000002">
    <property type="entry name" value="Ribonuclease Z"/>
    <property type="match status" value="1"/>
</dbReference>
<evidence type="ECO:0000256" key="4">
    <source>
        <dbReference type="ARBA" id="ARBA00022722"/>
    </source>
</evidence>
<dbReference type="NCBIfam" id="TIGR02651">
    <property type="entry name" value="RNase_Z"/>
    <property type="match status" value="1"/>
</dbReference>
<accession>A0A1E8GQN7</accession>
<evidence type="ECO:0000256" key="9">
    <source>
        <dbReference type="ARBA" id="ARBA00057812"/>
    </source>
</evidence>
<feature type="binding site" evidence="10">
    <location>
        <position position="216"/>
    </location>
    <ligand>
        <name>Zn(2+)</name>
        <dbReference type="ChEBI" id="CHEBI:29105"/>
        <label>2</label>
        <note>catalytic</note>
    </ligand>
</feature>
<feature type="binding site" evidence="10">
    <location>
        <position position="68"/>
    </location>
    <ligand>
        <name>Zn(2+)</name>
        <dbReference type="ChEBI" id="CHEBI:29105"/>
        <label>2</label>
        <note>catalytic</note>
    </ligand>
</feature>
<proteinExistence type="inferred from homology"/>
<keyword evidence="12" id="KW-1185">Reference proteome</keyword>
<evidence type="ECO:0000256" key="6">
    <source>
        <dbReference type="ARBA" id="ARBA00022759"/>
    </source>
</evidence>
<dbReference type="STRING" id="1859473.BG261_01295"/>
<feature type="binding site" evidence="10">
    <location>
        <position position="63"/>
    </location>
    <ligand>
        <name>Zn(2+)</name>
        <dbReference type="ChEBI" id="CHEBI:29105"/>
        <label>1</label>
        <note>catalytic</note>
    </ligand>
</feature>
<comment type="catalytic activity">
    <reaction evidence="10">
        <text>Endonucleolytic cleavage of RNA, removing extra 3' nucleotides from tRNA precursor, generating 3' termini of tRNAs. A 3'-hydroxy group is left at the tRNA terminus and a 5'-phosphoryl group is left at the trailer molecule.</text>
        <dbReference type="EC" id="3.1.26.11"/>
    </reaction>
</comment>
<evidence type="ECO:0000256" key="5">
    <source>
        <dbReference type="ARBA" id="ARBA00022723"/>
    </source>
</evidence>
<name>A0A1E8GQN7_9LACT</name>
<feature type="active site" description="Proton acceptor" evidence="10">
    <location>
        <position position="67"/>
    </location>
</feature>